<keyword evidence="2" id="KW-1185">Reference proteome</keyword>
<dbReference type="Proteomes" id="UP001501231">
    <property type="component" value="Unassembled WGS sequence"/>
</dbReference>
<evidence type="ECO:0000313" key="2">
    <source>
        <dbReference type="Proteomes" id="UP001501231"/>
    </source>
</evidence>
<accession>A0ABP5WV55</accession>
<gene>
    <name evidence="1" type="ORF">GCM10010191_60410</name>
</gene>
<name>A0ABP5WV55_9ACTN</name>
<evidence type="ECO:0000313" key="1">
    <source>
        <dbReference type="EMBL" id="GAA2437448.1"/>
    </source>
</evidence>
<proteinExistence type="predicted"/>
<dbReference type="EMBL" id="BAAARW010000022">
    <property type="protein sequence ID" value="GAA2437448.1"/>
    <property type="molecule type" value="Genomic_DNA"/>
</dbReference>
<comment type="caution">
    <text evidence="1">The sequence shown here is derived from an EMBL/GenBank/DDBJ whole genome shotgun (WGS) entry which is preliminary data.</text>
</comment>
<sequence>MGTGNSVTSCHLRLLVDEPAESLTVQDVNVAGWTGVELRPAGESVKAPVLARVRRHVPVTEEIRDGG</sequence>
<organism evidence="1 2">
    <name type="scientific">Actinomadura vinacea</name>
    <dbReference type="NCBI Taxonomy" id="115336"/>
    <lineage>
        <taxon>Bacteria</taxon>
        <taxon>Bacillati</taxon>
        <taxon>Actinomycetota</taxon>
        <taxon>Actinomycetes</taxon>
        <taxon>Streptosporangiales</taxon>
        <taxon>Thermomonosporaceae</taxon>
        <taxon>Actinomadura</taxon>
    </lineage>
</organism>
<reference evidence="2" key="1">
    <citation type="journal article" date="2019" name="Int. J. Syst. Evol. Microbiol.">
        <title>The Global Catalogue of Microorganisms (GCM) 10K type strain sequencing project: providing services to taxonomists for standard genome sequencing and annotation.</title>
        <authorList>
            <consortium name="The Broad Institute Genomics Platform"/>
            <consortium name="The Broad Institute Genome Sequencing Center for Infectious Disease"/>
            <person name="Wu L."/>
            <person name="Ma J."/>
        </authorList>
    </citation>
    <scope>NUCLEOTIDE SEQUENCE [LARGE SCALE GENOMIC DNA]</scope>
    <source>
        <strain evidence="2">JCM 3325</strain>
    </source>
</reference>
<protein>
    <submittedName>
        <fullName evidence="1">Uncharacterized protein</fullName>
    </submittedName>
</protein>